<reference evidence="6 7" key="1">
    <citation type="submission" date="2024-01" db="EMBL/GenBank/DDBJ databases">
        <title>A draft genome for a cacao thread blight-causing isolate of Paramarasmius palmivorus.</title>
        <authorList>
            <person name="Baruah I.K."/>
            <person name="Bukari Y."/>
            <person name="Amoako-Attah I."/>
            <person name="Meinhardt L.W."/>
            <person name="Bailey B.A."/>
            <person name="Cohen S.P."/>
        </authorList>
    </citation>
    <scope>NUCLEOTIDE SEQUENCE [LARGE SCALE GENOMIC DNA]</scope>
    <source>
        <strain evidence="6 7">GH-12</strain>
    </source>
</reference>
<organism evidence="6 7">
    <name type="scientific">Paramarasmius palmivorus</name>
    <dbReference type="NCBI Taxonomy" id="297713"/>
    <lineage>
        <taxon>Eukaryota</taxon>
        <taxon>Fungi</taxon>
        <taxon>Dikarya</taxon>
        <taxon>Basidiomycota</taxon>
        <taxon>Agaricomycotina</taxon>
        <taxon>Agaricomycetes</taxon>
        <taxon>Agaricomycetidae</taxon>
        <taxon>Agaricales</taxon>
        <taxon>Marasmiineae</taxon>
        <taxon>Marasmiaceae</taxon>
        <taxon>Paramarasmius</taxon>
    </lineage>
</organism>
<dbReference type="PANTHER" id="PTHR21100">
    <property type="entry name" value="PREFOLDIN SUBUNIT 4"/>
    <property type="match status" value="1"/>
</dbReference>
<dbReference type="EMBL" id="JAYKXP010000010">
    <property type="protein sequence ID" value="KAK7053170.1"/>
    <property type="molecule type" value="Genomic_DNA"/>
</dbReference>
<dbReference type="Pfam" id="PF01920">
    <property type="entry name" value="Prefoldin_2"/>
    <property type="match status" value="1"/>
</dbReference>
<dbReference type="PANTHER" id="PTHR21100:SF9">
    <property type="entry name" value="PREFOLDIN SUBUNIT 4"/>
    <property type="match status" value="1"/>
</dbReference>
<keyword evidence="7" id="KW-1185">Reference proteome</keyword>
<evidence type="ECO:0000256" key="3">
    <source>
        <dbReference type="ARBA" id="ARBA00024667"/>
    </source>
</evidence>
<evidence type="ECO:0000256" key="4">
    <source>
        <dbReference type="PIRNR" id="PIRNR016477"/>
    </source>
</evidence>
<accession>A0AAW0DQ45</accession>
<dbReference type="GO" id="GO:0005737">
    <property type="term" value="C:cytoplasm"/>
    <property type="evidence" value="ECO:0007669"/>
    <property type="project" value="TreeGrafter"/>
</dbReference>
<dbReference type="InterPro" id="IPR016661">
    <property type="entry name" value="PFDN4"/>
</dbReference>
<protein>
    <recommendedName>
        <fullName evidence="4">Prefoldin subunit 4</fullName>
    </recommendedName>
</protein>
<proteinExistence type="inferred from homology"/>
<dbReference type="SUPFAM" id="SSF46579">
    <property type="entry name" value="Prefoldin"/>
    <property type="match status" value="1"/>
</dbReference>
<comment type="caution">
    <text evidence="6">The sequence shown here is derived from an EMBL/GenBank/DDBJ whole genome shotgun (WGS) entry which is preliminary data.</text>
</comment>
<evidence type="ECO:0000313" key="7">
    <source>
        <dbReference type="Proteomes" id="UP001383192"/>
    </source>
</evidence>
<dbReference type="PIRSF" id="PIRSF016477">
    <property type="entry name" value="Prefoldin_subunit_4"/>
    <property type="match status" value="1"/>
</dbReference>
<name>A0AAW0DQ45_9AGAR</name>
<dbReference type="Proteomes" id="UP001383192">
    <property type="component" value="Unassembled WGS sequence"/>
</dbReference>
<dbReference type="GO" id="GO:0006457">
    <property type="term" value="P:protein folding"/>
    <property type="evidence" value="ECO:0007669"/>
    <property type="project" value="UniProtKB-UniRule"/>
</dbReference>
<sequence length="132" mass="15199">MSSIRMQDTDASDEVEVTWEDQSRINAFSKLNTRLSGFKEKIEALRTEKETLDDLSTELELADEDEEVLYKLGESFLHLPHAKALKRLESDQNDIQSRLEQLLSQADSCEKEMRELKVVLYAKFGSSINLDE</sequence>
<keyword evidence="2 4" id="KW-0143">Chaperone</keyword>
<dbReference type="FunFam" id="1.10.287.370:FF:000005">
    <property type="entry name" value="Prefoldin subunit 4"/>
    <property type="match status" value="1"/>
</dbReference>
<dbReference type="CDD" id="cd23165">
    <property type="entry name" value="Prefoldin_4"/>
    <property type="match status" value="1"/>
</dbReference>
<dbReference type="Gene3D" id="1.10.287.370">
    <property type="match status" value="1"/>
</dbReference>
<keyword evidence="5" id="KW-0175">Coiled coil</keyword>
<comment type="similarity">
    <text evidence="1 4">Belongs to the prefoldin subunit beta family.</text>
</comment>
<gene>
    <name evidence="6" type="ORF">VNI00_003789</name>
</gene>
<evidence type="ECO:0000256" key="5">
    <source>
        <dbReference type="SAM" id="Coils"/>
    </source>
</evidence>
<dbReference type="InterPro" id="IPR009053">
    <property type="entry name" value="Prefoldin"/>
</dbReference>
<feature type="coiled-coil region" evidence="5">
    <location>
        <begin position="28"/>
        <end position="119"/>
    </location>
</feature>
<dbReference type="InterPro" id="IPR002777">
    <property type="entry name" value="PFD_beta-like"/>
</dbReference>
<dbReference type="GO" id="GO:0016272">
    <property type="term" value="C:prefoldin complex"/>
    <property type="evidence" value="ECO:0007669"/>
    <property type="project" value="UniProtKB-UniRule"/>
</dbReference>
<comment type="function">
    <text evidence="3 4">Binds specifically to cytosolic chaperonin (c-CPN) and transfers target proteins to it. Binds to nascent polypeptide chain and promotes folding in an environment in which there are many competing pathways for nonnative proteins.</text>
</comment>
<evidence type="ECO:0000256" key="1">
    <source>
        <dbReference type="ARBA" id="ARBA00008045"/>
    </source>
</evidence>
<comment type="subunit">
    <text evidence="4">Heterohexamer of two PFD-alpha type and four PFD-beta type subunits.</text>
</comment>
<dbReference type="AlphaFoldDB" id="A0AAW0DQ45"/>
<evidence type="ECO:0000313" key="6">
    <source>
        <dbReference type="EMBL" id="KAK7053170.1"/>
    </source>
</evidence>
<evidence type="ECO:0000256" key="2">
    <source>
        <dbReference type="ARBA" id="ARBA00023186"/>
    </source>
</evidence>
<dbReference type="GO" id="GO:0051082">
    <property type="term" value="F:unfolded protein binding"/>
    <property type="evidence" value="ECO:0007669"/>
    <property type="project" value="InterPro"/>
</dbReference>